<keyword evidence="2" id="KW-0732">Signal</keyword>
<dbReference type="InterPro" id="IPR037175">
    <property type="entry name" value="KFase_sf"/>
</dbReference>
<dbReference type="EMBL" id="CABPRJ010002391">
    <property type="protein sequence ID" value="VVC44985.1"/>
    <property type="molecule type" value="Genomic_DNA"/>
</dbReference>
<dbReference type="AlphaFoldDB" id="A0A5E4NNZ5"/>
<feature type="signal peptide" evidence="2">
    <location>
        <begin position="1"/>
        <end position="22"/>
    </location>
</feature>
<reference evidence="3 4" key="1">
    <citation type="submission" date="2019-08" db="EMBL/GenBank/DDBJ databases">
        <authorList>
            <person name="Alioto T."/>
            <person name="Alioto T."/>
            <person name="Gomez Garrido J."/>
        </authorList>
    </citation>
    <scope>NUCLEOTIDE SEQUENCE [LARGE SCALE GENOMIC DNA]</scope>
</reference>
<dbReference type="OrthoDB" id="7108654at2759"/>
<gene>
    <name evidence="3" type="ORF">CINCED_3A021181</name>
</gene>
<proteinExistence type="inferred from homology"/>
<sequence>MVTWHFIFAVFFAMTVPKRAHATVFDLTHGYRNYTTTCWSSQEHFKVFDQILNTEPNNWYVSESISLSEHCGTHLDAPFHFNPDGWKLDEIPIERLFVEGVHVNVSSEVNGNGDFLLTADHLKAWETINGPLPYRCVILVNFGWAHKFGDRQSYYGSSESPKRCPGLSKDASQWIADSGKVFGIGVDGPTIDACNSSSFDAHKIFAKKNLYNLENVALNGTSLPSRGFKLIVQPIKIIGGTGGPARIFALIRRYES</sequence>
<evidence type="ECO:0000256" key="2">
    <source>
        <dbReference type="SAM" id="SignalP"/>
    </source>
</evidence>
<accession>A0A5E4NNZ5</accession>
<evidence type="ECO:0000313" key="4">
    <source>
        <dbReference type="Proteomes" id="UP000325440"/>
    </source>
</evidence>
<comment type="similarity">
    <text evidence="1">Belongs to the Cyclase 1 superfamily.</text>
</comment>
<dbReference type="InterPro" id="IPR007325">
    <property type="entry name" value="KFase/CYL"/>
</dbReference>
<dbReference type="GO" id="GO:0004061">
    <property type="term" value="F:arylformamidase activity"/>
    <property type="evidence" value="ECO:0007669"/>
    <property type="project" value="InterPro"/>
</dbReference>
<dbReference type="Gene3D" id="3.50.30.50">
    <property type="entry name" value="Putative cyclase"/>
    <property type="match status" value="1"/>
</dbReference>
<dbReference type="PANTHER" id="PTHR31118:SF12">
    <property type="entry name" value="CYCLASE-LIKE PROTEIN 2"/>
    <property type="match status" value="1"/>
</dbReference>
<dbReference type="GO" id="GO:0019441">
    <property type="term" value="P:L-tryptophan catabolic process to kynurenine"/>
    <property type="evidence" value="ECO:0007669"/>
    <property type="project" value="InterPro"/>
</dbReference>
<protein>
    <submittedName>
        <fullName evidence="3">Kynurenine formamidase</fullName>
    </submittedName>
</protein>
<keyword evidence="4" id="KW-1185">Reference proteome</keyword>
<feature type="chain" id="PRO_5022778397" evidence="2">
    <location>
        <begin position="23"/>
        <end position="256"/>
    </location>
</feature>
<dbReference type="Proteomes" id="UP000325440">
    <property type="component" value="Unassembled WGS sequence"/>
</dbReference>
<name>A0A5E4NNZ5_9HEMI</name>
<organism evidence="3 4">
    <name type="scientific">Cinara cedri</name>
    <dbReference type="NCBI Taxonomy" id="506608"/>
    <lineage>
        <taxon>Eukaryota</taxon>
        <taxon>Metazoa</taxon>
        <taxon>Ecdysozoa</taxon>
        <taxon>Arthropoda</taxon>
        <taxon>Hexapoda</taxon>
        <taxon>Insecta</taxon>
        <taxon>Pterygota</taxon>
        <taxon>Neoptera</taxon>
        <taxon>Paraneoptera</taxon>
        <taxon>Hemiptera</taxon>
        <taxon>Sternorrhyncha</taxon>
        <taxon>Aphidomorpha</taxon>
        <taxon>Aphidoidea</taxon>
        <taxon>Aphididae</taxon>
        <taxon>Lachninae</taxon>
        <taxon>Cinara</taxon>
    </lineage>
</organism>
<dbReference type="Pfam" id="PF04199">
    <property type="entry name" value="Cyclase"/>
    <property type="match status" value="1"/>
</dbReference>
<evidence type="ECO:0000313" key="3">
    <source>
        <dbReference type="EMBL" id="VVC44985.1"/>
    </source>
</evidence>
<dbReference type="SUPFAM" id="SSF102198">
    <property type="entry name" value="Putative cyclase"/>
    <property type="match status" value="1"/>
</dbReference>
<evidence type="ECO:0000256" key="1">
    <source>
        <dbReference type="ARBA" id="ARBA00007865"/>
    </source>
</evidence>
<dbReference type="PANTHER" id="PTHR31118">
    <property type="entry name" value="CYCLASE-LIKE PROTEIN 2"/>
    <property type="match status" value="1"/>
</dbReference>